<evidence type="ECO:0000313" key="4">
    <source>
        <dbReference type="Proteomes" id="UP000436088"/>
    </source>
</evidence>
<evidence type="ECO:0000313" key="3">
    <source>
        <dbReference type="EMBL" id="KAE8731943.1"/>
    </source>
</evidence>
<reference evidence="3" key="1">
    <citation type="submission" date="2019-09" db="EMBL/GenBank/DDBJ databases">
        <title>Draft genome information of white flower Hibiscus syriacus.</title>
        <authorList>
            <person name="Kim Y.-M."/>
        </authorList>
    </citation>
    <scope>NUCLEOTIDE SEQUENCE [LARGE SCALE GENOMIC DNA]</scope>
    <source>
        <strain evidence="3">YM2019G1</strain>
    </source>
</reference>
<dbReference type="InterPro" id="IPR000504">
    <property type="entry name" value="RRM_dom"/>
</dbReference>
<keyword evidence="1" id="KW-0694">RNA-binding</keyword>
<dbReference type="Gene3D" id="3.30.70.330">
    <property type="match status" value="1"/>
</dbReference>
<evidence type="ECO:0000259" key="2">
    <source>
        <dbReference type="PROSITE" id="PS50102"/>
    </source>
</evidence>
<accession>A0A6A3CRW1</accession>
<dbReference type="GO" id="GO:0003723">
    <property type="term" value="F:RNA binding"/>
    <property type="evidence" value="ECO:0007669"/>
    <property type="project" value="UniProtKB-UniRule"/>
</dbReference>
<dbReference type="Pfam" id="PF00076">
    <property type="entry name" value="RRM_1"/>
    <property type="match status" value="1"/>
</dbReference>
<name>A0A6A3CRW1_HIBSY</name>
<feature type="domain" description="RRM" evidence="2">
    <location>
        <begin position="23"/>
        <end position="103"/>
    </location>
</feature>
<dbReference type="EMBL" id="VEPZ02000175">
    <property type="protein sequence ID" value="KAE8731943.1"/>
    <property type="molecule type" value="Genomic_DNA"/>
</dbReference>
<comment type="caution">
    <text evidence="3">The sequence shown here is derived from an EMBL/GenBank/DDBJ whole genome shotgun (WGS) entry which is preliminary data.</text>
</comment>
<dbReference type="SUPFAM" id="SSF54928">
    <property type="entry name" value="RNA-binding domain, RBD"/>
    <property type="match status" value="1"/>
</dbReference>
<dbReference type="AlphaFoldDB" id="A0A6A3CRW1"/>
<sequence>MLPNMKVIDSPLELRAEAYDKGFTAFVNNLSKRVHQRSLWELFYNHGRVTKVFILAVNRRANYKVSIFTFIHFLTLEDLLSAIRKVNNTLIDGRVVSVTRAGFSDLGNRTARKASSPKSFRQHERFARSQAWVVTSIDPKSHHEKDPKISILPKNMKNDQPTFDIHIPTKDSEWLQFCLEGIIKDLYSQDLVQRALLNDGIPVKLIKWGE</sequence>
<keyword evidence="4" id="KW-1185">Reference proteome</keyword>
<dbReference type="InterPro" id="IPR035979">
    <property type="entry name" value="RBD_domain_sf"/>
</dbReference>
<dbReference type="SMART" id="SM00360">
    <property type="entry name" value="RRM"/>
    <property type="match status" value="1"/>
</dbReference>
<dbReference type="PROSITE" id="PS50102">
    <property type="entry name" value="RRM"/>
    <property type="match status" value="1"/>
</dbReference>
<protein>
    <recommendedName>
        <fullName evidence="2">RRM domain-containing protein</fullName>
    </recommendedName>
</protein>
<organism evidence="3 4">
    <name type="scientific">Hibiscus syriacus</name>
    <name type="common">Rose of Sharon</name>
    <dbReference type="NCBI Taxonomy" id="106335"/>
    <lineage>
        <taxon>Eukaryota</taxon>
        <taxon>Viridiplantae</taxon>
        <taxon>Streptophyta</taxon>
        <taxon>Embryophyta</taxon>
        <taxon>Tracheophyta</taxon>
        <taxon>Spermatophyta</taxon>
        <taxon>Magnoliopsida</taxon>
        <taxon>eudicotyledons</taxon>
        <taxon>Gunneridae</taxon>
        <taxon>Pentapetalae</taxon>
        <taxon>rosids</taxon>
        <taxon>malvids</taxon>
        <taxon>Malvales</taxon>
        <taxon>Malvaceae</taxon>
        <taxon>Malvoideae</taxon>
        <taxon>Hibiscus</taxon>
    </lineage>
</organism>
<dbReference type="CDD" id="cd00590">
    <property type="entry name" value="RRM_SF"/>
    <property type="match status" value="1"/>
</dbReference>
<dbReference type="Proteomes" id="UP000436088">
    <property type="component" value="Unassembled WGS sequence"/>
</dbReference>
<gene>
    <name evidence="3" type="ORF">F3Y22_tig00002338pilonHSYRG00162</name>
</gene>
<proteinExistence type="predicted"/>
<evidence type="ECO:0000256" key="1">
    <source>
        <dbReference type="PROSITE-ProRule" id="PRU00176"/>
    </source>
</evidence>
<dbReference type="InterPro" id="IPR012677">
    <property type="entry name" value="Nucleotide-bd_a/b_plait_sf"/>
</dbReference>